<feature type="region of interest" description="Disordered" evidence="1">
    <location>
        <begin position="354"/>
        <end position="394"/>
    </location>
</feature>
<name>A0ABV1JD22_9ACTN</name>
<accession>A0ABV1JD22</accession>
<evidence type="ECO:0000259" key="3">
    <source>
        <dbReference type="PROSITE" id="PS51746"/>
    </source>
</evidence>
<dbReference type="Pfam" id="PF13672">
    <property type="entry name" value="PP2C_2"/>
    <property type="match status" value="1"/>
</dbReference>
<dbReference type="Gene3D" id="3.60.40.10">
    <property type="entry name" value="PPM-type phosphatase domain"/>
    <property type="match status" value="1"/>
</dbReference>
<dbReference type="Proteomes" id="UP001487305">
    <property type="component" value="Unassembled WGS sequence"/>
</dbReference>
<keyword evidence="2" id="KW-1133">Transmembrane helix</keyword>
<evidence type="ECO:0000313" key="4">
    <source>
        <dbReference type="EMBL" id="MEQ3362981.1"/>
    </source>
</evidence>
<protein>
    <submittedName>
        <fullName evidence="4">Stp1/IreP family PP2C-type Ser/Thr phosphatase</fullName>
    </submittedName>
</protein>
<gene>
    <name evidence="4" type="ORF">AAA083_08325</name>
</gene>
<dbReference type="InterPro" id="IPR036457">
    <property type="entry name" value="PPM-type-like_dom_sf"/>
</dbReference>
<dbReference type="EMBL" id="JBBNOP010000006">
    <property type="protein sequence ID" value="MEQ3362981.1"/>
    <property type="molecule type" value="Genomic_DNA"/>
</dbReference>
<dbReference type="InterPro" id="IPR001932">
    <property type="entry name" value="PPM-type_phosphatase-like_dom"/>
</dbReference>
<dbReference type="PANTHER" id="PTHR47992">
    <property type="entry name" value="PROTEIN PHOSPHATASE"/>
    <property type="match status" value="1"/>
</dbReference>
<feature type="domain" description="PPM-type phosphatase" evidence="3">
    <location>
        <begin position="10"/>
        <end position="238"/>
    </location>
</feature>
<feature type="transmembrane region" description="Helical" evidence="2">
    <location>
        <begin position="255"/>
        <end position="275"/>
    </location>
</feature>
<organism evidence="4 5">
    <name type="scientific">Raoultibacter massiliensis</name>
    <dbReference type="NCBI Taxonomy" id="1852371"/>
    <lineage>
        <taxon>Bacteria</taxon>
        <taxon>Bacillati</taxon>
        <taxon>Actinomycetota</taxon>
        <taxon>Coriobacteriia</taxon>
        <taxon>Eggerthellales</taxon>
        <taxon>Eggerthellaceae</taxon>
        <taxon>Raoultibacter</taxon>
    </lineage>
</organism>
<dbReference type="SUPFAM" id="SSF81606">
    <property type="entry name" value="PP2C-like"/>
    <property type="match status" value="1"/>
</dbReference>
<dbReference type="NCBIfam" id="NF033484">
    <property type="entry name" value="Stp1_PP2C_phos"/>
    <property type="match status" value="1"/>
</dbReference>
<sequence>MAAKSSDHPNFGSRTDIGCVRDHNEDSLIVAPPLFAVADGMGGHAAGEIASEIAVNTLAEYAPDHADSETLGFAVAEANRAVIRGVKEGVGREGMGCTMTAAILEGERLVLAQVGDSRAYLLHKGKLQQLTRDHSLMADMIEAGQLTAEEARYHPNRSVITRALGSDPHMAADLYELNVESGDRLLICSDGLTTMLEDNAIEDILGRINDPQRCASTLVSEANGAGGYDNTTTIVVDVTGQGEVKQKRSARKVKLSMVITLLALVLVCAGAFFGFRSYANTVAYLTDENGKVAVYRGIPGTLFGIQFNELDHTTDVSISDLQPGVANRLSDGIRVDNVEAANALIEEYEAEIEAKNDASRESGDDKNGEDAGASADADKKAGSTNSSSGGSANR</sequence>
<dbReference type="SMART" id="SM00331">
    <property type="entry name" value="PP2C_SIG"/>
    <property type="match status" value="1"/>
</dbReference>
<dbReference type="CDD" id="cd00143">
    <property type="entry name" value="PP2Cc"/>
    <property type="match status" value="1"/>
</dbReference>
<dbReference type="RefSeq" id="WP_102373243.1">
    <property type="nucleotide sequence ID" value="NZ_JBBNOP010000006.1"/>
</dbReference>
<dbReference type="SMART" id="SM00332">
    <property type="entry name" value="PP2Cc"/>
    <property type="match status" value="1"/>
</dbReference>
<keyword evidence="2" id="KW-0472">Membrane</keyword>
<dbReference type="InterPro" id="IPR015655">
    <property type="entry name" value="PP2C"/>
</dbReference>
<dbReference type="PROSITE" id="PS51746">
    <property type="entry name" value="PPM_2"/>
    <property type="match status" value="1"/>
</dbReference>
<feature type="compositionally biased region" description="Basic and acidic residues" evidence="1">
    <location>
        <begin position="354"/>
        <end position="369"/>
    </location>
</feature>
<reference evidence="4 5" key="1">
    <citation type="submission" date="2024-04" db="EMBL/GenBank/DDBJ databases">
        <title>Human intestinal bacterial collection.</title>
        <authorList>
            <person name="Pauvert C."/>
            <person name="Hitch T.C.A."/>
            <person name="Clavel T."/>
        </authorList>
    </citation>
    <scope>NUCLEOTIDE SEQUENCE [LARGE SCALE GENOMIC DNA]</scope>
    <source>
        <strain evidence="4 5">CLA-KB-H42</strain>
    </source>
</reference>
<evidence type="ECO:0000256" key="2">
    <source>
        <dbReference type="SAM" id="Phobius"/>
    </source>
</evidence>
<proteinExistence type="predicted"/>
<keyword evidence="5" id="KW-1185">Reference proteome</keyword>
<keyword evidence="2" id="KW-0812">Transmembrane</keyword>
<feature type="compositionally biased region" description="Low complexity" evidence="1">
    <location>
        <begin position="382"/>
        <end position="394"/>
    </location>
</feature>
<evidence type="ECO:0000313" key="5">
    <source>
        <dbReference type="Proteomes" id="UP001487305"/>
    </source>
</evidence>
<evidence type="ECO:0000256" key="1">
    <source>
        <dbReference type="SAM" id="MobiDB-lite"/>
    </source>
</evidence>
<comment type="caution">
    <text evidence="4">The sequence shown here is derived from an EMBL/GenBank/DDBJ whole genome shotgun (WGS) entry which is preliminary data.</text>
</comment>